<organism evidence="1 2">
    <name type="scientific">Klebsormidium nitens</name>
    <name type="common">Green alga</name>
    <name type="synonym">Ulothrix nitens</name>
    <dbReference type="NCBI Taxonomy" id="105231"/>
    <lineage>
        <taxon>Eukaryota</taxon>
        <taxon>Viridiplantae</taxon>
        <taxon>Streptophyta</taxon>
        <taxon>Klebsormidiophyceae</taxon>
        <taxon>Klebsormidiales</taxon>
        <taxon>Klebsormidiaceae</taxon>
        <taxon>Klebsormidium</taxon>
    </lineage>
</organism>
<reference evidence="1 2" key="1">
    <citation type="journal article" date="2014" name="Nat. Commun.">
        <title>Klebsormidium flaccidum genome reveals primary factors for plant terrestrial adaptation.</title>
        <authorList>
            <person name="Hori K."/>
            <person name="Maruyama F."/>
            <person name="Fujisawa T."/>
            <person name="Togashi T."/>
            <person name="Yamamoto N."/>
            <person name="Seo M."/>
            <person name="Sato S."/>
            <person name="Yamada T."/>
            <person name="Mori H."/>
            <person name="Tajima N."/>
            <person name="Moriyama T."/>
            <person name="Ikeuchi M."/>
            <person name="Watanabe M."/>
            <person name="Wada H."/>
            <person name="Kobayashi K."/>
            <person name="Saito M."/>
            <person name="Masuda T."/>
            <person name="Sasaki-Sekimoto Y."/>
            <person name="Mashiguchi K."/>
            <person name="Awai K."/>
            <person name="Shimojima M."/>
            <person name="Masuda S."/>
            <person name="Iwai M."/>
            <person name="Nobusawa T."/>
            <person name="Narise T."/>
            <person name="Kondo S."/>
            <person name="Saito H."/>
            <person name="Sato R."/>
            <person name="Murakawa M."/>
            <person name="Ihara Y."/>
            <person name="Oshima-Yamada Y."/>
            <person name="Ohtaka K."/>
            <person name="Satoh M."/>
            <person name="Sonobe K."/>
            <person name="Ishii M."/>
            <person name="Ohtani R."/>
            <person name="Kanamori-Sato M."/>
            <person name="Honoki R."/>
            <person name="Miyazaki D."/>
            <person name="Mochizuki H."/>
            <person name="Umetsu J."/>
            <person name="Higashi K."/>
            <person name="Shibata D."/>
            <person name="Kamiya Y."/>
            <person name="Sato N."/>
            <person name="Nakamura Y."/>
            <person name="Tabata S."/>
            <person name="Ida S."/>
            <person name="Kurokawa K."/>
            <person name="Ohta H."/>
        </authorList>
    </citation>
    <scope>NUCLEOTIDE SEQUENCE [LARGE SCALE GENOMIC DNA]</scope>
    <source>
        <strain evidence="1 2">NIES-2285</strain>
    </source>
</reference>
<protein>
    <submittedName>
        <fullName evidence="1">Uncharacterized protein</fullName>
    </submittedName>
</protein>
<dbReference type="Proteomes" id="UP000054558">
    <property type="component" value="Unassembled WGS sequence"/>
</dbReference>
<proteinExistence type="predicted"/>
<dbReference type="AlphaFoldDB" id="A0A1Y1IBP2"/>
<gene>
    <name evidence="1" type="ORF">KFL_002390020</name>
</gene>
<sequence>MPGKWRLPADRRHRQGRCFARHHTRGRFTPRQLRNAVRLRAYLLRGDPDFHARIIDRDVFAPALVGSGAQAGHDSSRSAVVQTGILEHASEDLIGDLEKTLKVRALQAR</sequence>
<dbReference type="EMBL" id="DF237188">
    <property type="protein sequence ID" value="GAQ85508.1"/>
    <property type="molecule type" value="Genomic_DNA"/>
</dbReference>
<name>A0A1Y1IBP2_KLENI</name>
<evidence type="ECO:0000313" key="1">
    <source>
        <dbReference type="EMBL" id="GAQ85508.1"/>
    </source>
</evidence>
<evidence type="ECO:0000313" key="2">
    <source>
        <dbReference type="Proteomes" id="UP000054558"/>
    </source>
</evidence>
<accession>A0A1Y1IBP2</accession>
<keyword evidence="2" id="KW-1185">Reference proteome</keyword>